<dbReference type="InterPro" id="IPR050490">
    <property type="entry name" value="Bact_solute-bd_prot1"/>
</dbReference>
<dbReference type="AlphaFoldDB" id="A0A933NY89"/>
<dbReference type="EMBL" id="JACRAF010000020">
    <property type="protein sequence ID" value="MBI4921443.1"/>
    <property type="molecule type" value="Genomic_DNA"/>
</dbReference>
<dbReference type="SUPFAM" id="SSF53850">
    <property type="entry name" value="Periplasmic binding protein-like II"/>
    <property type="match status" value="1"/>
</dbReference>
<protein>
    <submittedName>
        <fullName evidence="6">Extracellular solute-binding protein</fullName>
    </submittedName>
</protein>
<dbReference type="InterPro" id="IPR006059">
    <property type="entry name" value="SBP"/>
</dbReference>
<organism evidence="6 7">
    <name type="scientific">Devosia nanyangense</name>
    <dbReference type="NCBI Taxonomy" id="1228055"/>
    <lineage>
        <taxon>Bacteria</taxon>
        <taxon>Pseudomonadati</taxon>
        <taxon>Pseudomonadota</taxon>
        <taxon>Alphaproteobacteria</taxon>
        <taxon>Hyphomicrobiales</taxon>
        <taxon>Devosiaceae</taxon>
        <taxon>Devosia</taxon>
    </lineage>
</organism>
<evidence type="ECO:0000256" key="4">
    <source>
        <dbReference type="ARBA" id="ARBA00022729"/>
    </source>
</evidence>
<comment type="similarity">
    <text evidence="2">Belongs to the bacterial solute-binding protein 1 family.</text>
</comment>
<dbReference type="PROSITE" id="PS51318">
    <property type="entry name" value="TAT"/>
    <property type="match status" value="1"/>
</dbReference>
<evidence type="ECO:0000256" key="3">
    <source>
        <dbReference type="ARBA" id="ARBA00022448"/>
    </source>
</evidence>
<evidence type="ECO:0000256" key="1">
    <source>
        <dbReference type="ARBA" id="ARBA00004418"/>
    </source>
</evidence>
<name>A0A933NY89_9HYPH</name>
<dbReference type="InterPro" id="IPR006311">
    <property type="entry name" value="TAT_signal"/>
</dbReference>
<evidence type="ECO:0000256" key="2">
    <source>
        <dbReference type="ARBA" id="ARBA00008520"/>
    </source>
</evidence>
<keyword evidence="4" id="KW-0732">Signal</keyword>
<keyword evidence="5" id="KW-0574">Periplasm</keyword>
<evidence type="ECO:0000256" key="5">
    <source>
        <dbReference type="ARBA" id="ARBA00022764"/>
    </source>
</evidence>
<dbReference type="PANTHER" id="PTHR43649:SF34">
    <property type="entry name" value="ABC TRANSPORTER PERIPLASMIC-BINDING PROTEIN YCJN-RELATED"/>
    <property type="match status" value="1"/>
</dbReference>
<comment type="caution">
    <text evidence="6">The sequence shown here is derived from an EMBL/GenBank/DDBJ whole genome shotgun (WGS) entry which is preliminary data.</text>
</comment>
<dbReference type="Proteomes" id="UP000782610">
    <property type="component" value="Unassembled WGS sequence"/>
</dbReference>
<accession>A0A933NY89</accession>
<reference evidence="6" key="1">
    <citation type="submission" date="2020-07" db="EMBL/GenBank/DDBJ databases">
        <title>Huge and variable diversity of episymbiotic CPR bacteria and DPANN archaea in groundwater ecosystems.</title>
        <authorList>
            <person name="He C.Y."/>
            <person name="Keren R."/>
            <person name="Whittaker M."/>
            <person name="Farag I.F."/>
            <person name="Doudna J."/>
            <person name="Cate J.H.D."/>
            <person name="Banfield J.F."/>
        </authorList>
    </citation>
    <scope>NUCLEOTIDE SEQUENCE</scope>
    <source>
        <strain evidence="6">NC_groundwater_1586_Pr3_B-0.1um_66_15</strain>
    </source>
</reference>
<evidence type="ECO:0000313" key="7">
    <source>
        <dbReference type="Proteomes" id="UP000782610"/>
    </source>
</evidence>
<keyword evidence="3" id="KW-0813">Transport</keyword>
<dbReference type="Pfam" id="PF01547">
    <property type="entry name" value="SBP_bac_1"/>
    <property type="match status" value="1"/>
</dbReference>
<evidence type="ECO:0000313" key="6">
    <source>
        <dbReference type="EMBL" id="MBI4921443.1"/>
    </source>
</evidence>
<dbReference type="Gene3D" id="3.40.190.10">
    <property type="entry name" value="Periplasmic binding protein-like II"/>
    <property type="match status" value="2"/>
</dbReference>
<comment type="subcellular location">
    <subcellularLocation>
        <location evidence="1">Periplasm</location>
    </subcellularLocation>
</comment>
<gene>
    <name evidence="6" type="ORF">HY834_06810</name>
</gene>
<sequence>MTKDHRVSRRTFLSTAGSGALLAATIGIAPQFIRPGRAFAADALAPGMIGGPTGFEGAERYQYGPDTPEGRAIEALKELKGAGKAPDKIVLGLSDGSIGQLTQPFPAGAPSIKELFEKETGIALDIVPMPNGQEFTKTMQDISTNAGQFDIYAVEWNRLGDLAETGGIVKMDDFVAAHKPEWDDPERGYVNGAKGVSLLNQYRGSTYGVCLDGDFQTWNYRTDLFGDANEKKAFADKFGYELAPPRTFKQLDEISTFFFRPDQNMLGSTDLRTQGWGYTNWYQRFTSMASPNQFLFADDGTPLITSDAGVAATQEYIDSLKYKSPDAISWSWPEQYGNFGQGGAAMTCAFSNLPKFLDNAGNTGSVITGKVGSFLPPGREIDGGLVRRTVLWFNLSASISAQSKNPEAAYLLLQWLGSSRIYSWMTANPGGYFDPFQLSNFADPLVRQTYHDYHMDVVRESVARTVPSINFAGATAFHSALDENLVASLTGAKTAQQAMADTAASWKQTFDKIGSEKMLEAIKTNKAAWPTVVDPIG</sequence>
<dbReference type="GO" id="GO:0042597">
    <property type="term" value="C:periplasmic space"/>
    <property type="evidence" value="ECO:0007669"/>
    <property type="project" value="UniProtKB-SubCell"/>
</dbReference>
<proteinExistence type="inferred from homology"/>
<dbReference type="PANTHER" id="PTHR43649">
    <property type="entry name" value="ARABINOSE-BINDING PROTEIN-RELATED"/>
    <property type="match status" value="1"/>
</dbReference>